<evidence type="ECO:0000256" key="2">
    <source>
        <dbReference type="ARBA" id="ARBA00022803"/>
    </source>
</evidence>
<proteinExistence type="predicted"/>
<dbReference type="SUPFAM" id="SSF48452">
    <property type="entry name" value="TPR-like"/>
    <property type="match status" value="1"/>
</dbReference>
<evidence type="ECO:0000256" key="3">
    <source>
        <dbReference type="SAM" id="MobiDB-lite"/>
    </source>
</evidence>
<dbReference type="Gene3D" id="1.25.40.10">
    <property type="entry name" value="Tetratricopeptide repeat domain"/>
    <property type="match status" value="1"/>
</dbReference>
<dbReference type="AlphaFoldDB" id="A0A0S4JL72"/>
<dbReference type="Proteomes" id="UP000051952">
    <property type="component" value="Unassembled WGS sequence"/>
</dbReference>
<name>A0A0S4JL72_BODSA</name>
<dbReference type="PANTHER" id="PTHR22904:SF523">
    <property type="entry name" value="STRESS-INDUCED-PHOSPHOPROTEIN 1"/>
    <property type="match status" value="1"/>
</dbReference>
<reference evidence="5" key="1">
    <citation type="submission" date="2015-09" db="EMBL/GenBank/DDBJ databases">
        <authorList>
            <consortium name="Pathogen Informatics"/>
        </authorList>
    </citation>
    <scope>NUCLEOTIDE SEQUENCE [LARGE SCALE GENOMIC DNA]</scope>
    <source>
        <strain evidence="5">Lake Konstanz</strain>
    </source>
</reference>
<sequence length="394" mass="42837">MDPNQPSASSFQYLLIPADATKAVSSTTFAGESDEQLRHTITQYFRSQASLSAGQRQELKSNIVARATANAEKHTVKKTENEELATTDSNASAAVALQGPSSAAAEDDTTAAAAAEQQASRMTSLAEDFVDQTSFEIVPVVMPTRKNRFIGTSLYIDDAGRFKELPVNTRASTVAQRDIRGDAFMLSNYDDPAVDEWKRVDTTPETYEELYKNPPQSQLDTSNQAAMSAATIHRENDAKRISVEDAAKGLEAKADGNKFFVGGDFKAGVQAYTHAIELLDGRRDLHANAAELEQTLVTSYVNRSLCQAKLNLWSESLLSARAAVELDPSNAKGYFRIASARAALKEFHEASLALQACELRGGSADDIARLRAEIAEGSKQFQAKQKATYSKMFA</sequence>
<dbReference type="GO" id="GO:0051879">
    <property type="term" value="F:Hsp90 protein binding"/>
    <property type="evidence" value="ECO:0007669"/>
    <property type="project" value="TreeGrafter"/>
</dbReference>
<evidence type="ECO:0000256" key="1">
    <source>
        <dbReference type="ARBA" id="ARBA00022737"/>
    </source>
</evidence>
<dbReference type="EMBL" id="CYKH01001771">
    <property type="protein sequence ID" value="CUG89802.1"/>
    <property type="molecule type" value="Genomic_DNA"/>
</dbReference>
<dbReference type="PANTHER" id="PTHR22904">
    <property type="entry name" value="TPR REPEAT CONTAINING PROTEIN"/>
    <property type="match status" value="1"/>
</dbReference>
<feature type="compositionally biased region" description="Basic and acidic residues" evidence="3">
    <location>
        <begin position="71"/>
        <end position="81"/>
    </location>
</feature>
<organism evidence="4 5">
    <name type="scientific">Bodo saltans</name>
    <name type="common">Flagellated protozoan</name>
    <dbReference type="NCBI Taxonomy" id="75058"/>
    <lineage>
        <taxon>Eukaryota</taxon>
        <taxon>Discoba</taxon>
        <taxon>Euglenozoa</taxon>
        <taxon>Kinetoplastea</taxon>
        <taxon>Metakinetoplastina</taxon>
        <taxon>Eubodonida</taxon>
        <taxon>Bodonidae</taxon>
        <taxon>Bodo</taxon>
    </lineage>
</organism>
<dbReference type="OrthoDB" id="341421at2759"/>
<accession>A0A0S4JL72</accession>
<dbReference type="VEuPathDB" id="TriTrypDB:BSAL_23485"/>
<evidence type="ECO:0000313" key="5">
    <source>
        <dbReference type="Proteomes" id="UP000051952"/>
    </source>
</evidence>
<dbReference type="InterPro" id="IPR011990">
    <property type="entry name" value="TPR-like_helical_dom_sf"/>
</dbReference>
<keyword evidence="1" id="KW-0677">Repeat</keyword>
<dbReference type="OMA" id="YALCGAQ"/>
<gene>
    <name evidence="4" type="ORF">BSAL_23485</name>
</gene>
<feature type="region of interest" description="Disordered" evidence="3">
    <location>
        <begin position="71"/>
        <end position="90"/>
    </location>
</feature>
<evidence type="ECO:0000313" key="4">
    <source>
        <dbReference type="EMBL" id="CUG89802.1"/>
    </source>
</evidence>
<keyword evidence="5" id="KW-1185">Reference proteome</keyword>
<protein>
    <submittedName>
        <fullName evidence="4">Uncharacterized protein</fullName>
    </submittedName>
</protein>
<keyword evidence="2" id="KW-0802">TPR repeat</keyword>